<keyword evidence="1" id="KW-0614">Plasmid</keyword>
<proteinExistence type="predicted"/>
<dbReference type="AlphaFoldDB" id="A0A9W3XCE3"/>
<organism evidence="1 2">
    <name type="scientific">Bacillus thuringiensis Bt18247</name>
    <dbReference type="NCBI Taxonomy" id="1423143"/>
    <lineage>
        <taxon>Bacteria</taxon>
        <taxon>Bacillati</taxon>
        <taxon>Bacillota</taxon>
        <taxon>Bacilli</taxon>
        <taxon>Bacillales</taxon>
        <taxon>Bacillaceae</taxon>
        <taxon>Bacillus</taxon>
        <taxon>Bacillus cereus group</taxon>
    </lineage>
</organism>
<dbReference type="Proteomes" id="UP000192743">
    <property type="component" value="Plasmid p81952"/>
</dbReference>
<sequence length="68" mass="8030">MQAKIGETIVFERDGMEITGIVIKKYERSILIEIVTVMGGDFPYDRTVVNHKKYRLCIDKNKWETFYV</sequence>
<reference evidence="1 2" key="1">
    <citation type="submission" date="2016-02" db="EMBL/GenBank/DDBJ databases">
        <title>Comparative analysis of three nematocidal Bacillus thuringiensis strains.</title>
        <authorList>
            <person name="Hollensteiner J."/>
            <person name="Kloesener M."/>
            <person name="Bunk B."/>
            <person name="Sproeer C."/>
            <person name="Rosenstiel P."/>
            <person name="Schulte-Iserlohe R."/>
            <person name="Schulenburg H."/>
            <person name="Liesegang H."/>
        </authorList>
    </citation>
    <scope>NUCLEOTIDE SEQUENCE [LARGE SCALE GENOMIC DNA]</scope>
    <source>
        <strain evidence="1 2">Bt18247</strain>
        <plasmid evidence="1 2">p81952</plasmid>
    </source>
</reference>
<dbReference type="RefSeq" id="WP_069356913.1">
    <property type="nucleotide sequence ID" value="NZ_CP015254.1"/>
</dbReference>
<protein>
    <recommendedName>
        <fullName evidence="3">DUF2187 domain-containing protein</fullName>
    </recommendedName>
</protein>
<dbReference type="InterPro" id="IPR018690">
    <property type="entry name" value="DUF2187"/>
</dbReference>
<evidence type="ECO:0000313" key="2">
    <source>
        <dbReference type="Proteomes" id="UP000192743"/>
    </source>
</evidence>
<evidence type="ECO:0000313" key="1">
    <source>
        <dbReference type="EMBL" id="AOM14688.1"/>
    </source>
</evidence>
<name>A0A9W3XCE3_BACTU</name>
<evidence type="ECO:0008006" key="3">
    <source>
        <dbReference type="Google" id="ProtNLM"/>
    </source>
</evidence>
<geneLocation type="plasmid" evidence="1 2">
    <name>p81952</name>
</geneLocation>
<gene>
    <name evidence="1" type="ORF">BTI247_63590</name>
</gene>
<dbReference type="Pfam" id="PF09953">
    <property type="entry name" value="DUF2187"/>
    <property type="match status" value="1"/>
</dbReference>
<accession>A0A9W3XCE3</accession>
<dbReference type="EMBL" id="CP015254">
    <property type="protein sequence ID" value="AOM14688.1"/>
    <property type="molecule type" value="Genomic_DNA"/>
</dbReference>